<feature type="non-terminal residue" evidence="5">
    <location>
        <position position="1"/>
    </location>
</feature>
<feature type="compositionally biased region" description="Polar residues" evidence="4">
    <location>
        <begin position="177"/>
        <end position="187"/>
    </location>
</feature>
<comment type="similarity">
    <text evidence="2">Belongs to the peptidase C65 family. Otulin subfamily.</text>
</comment>
<evidence type="ECO:0000256" key="3">
    <source>
        <dbReference type="ARBA" id="ARBA00022490"/>
    </source>
</evidence>
<evidence type="ECO:0000256" key="2">
    <source>
        <dbReference type="ARBA" id="ARBA00010267"/>
    </source>
</evidence>
<accession>A0A8J7TIN1</accession>
<dbReference type="PANTHER" id="PTHR33662">
    <property type="entry name" value="OTU DEUBIQUITINASE WITH LINEAR LINKAGE-SPECIFICITY A-RELATED"/>
    <property type="match status" value="1"/>
</dbReference>
<dbReference type="PANTHER" id="PTHR33662:SF3">
    <property type="entry name" value="FIBROUS SHEATH CABYR-BINDING PROTEIN-LIKE-RELATED"/>
    <property type="match status" value="1"/>
</dbReference>
<dbReference type="PRINTS" id="PR02055">
    <property type="entry name" value="PROTEINF105"/>
</dbReference>
<name>A0A8J7TIN1_ATRSP</name>
<evidence type="ECO:0000256" key="4">
    <source>
        <dbReference type="SAM" id="MobiDB-lite"/>
    </source>
</evidence>
<comment type="caution">
    <text evidence="5">The sequence shown here is derived from an EMBL/GenBank/DDBJ whole genome shotgun (WGS) entry which is preliminary data.</text>
</comment>
<keyword evidence="6" id="KW-1185">Reference proteome</keyword>
<evidence type="ECO:0000313" key="6">
    <source>
        <dbReference type="Proteomes" id="UP000736164"/>
    </source>
</evidence>
<dbReference type="AlphaFoldDB" id="A0A8J7TIN1"/>
<dbReference type="GO" id="GO:1990108">
    <property type="term" value="P:protein linear deubiquitination"/>
    <property type="evidence" value="ECO:0007669"/>
    <property type="project" value="TreeGrafter"/>
</dbReference>
<feature type="region of interest" description="Disordered" evidence="4">
    <location>
        <begin position="50"/>
        <end position="82"/>
    </location>
</feature>
<dbReference type="EMBL" id="JAAWVO010071376">
    <property type="protein sequence ID" value="MBN3324663.1"/>
    <property type="molecule type" value="Genomic_DNA"/>
</dbReference>
<dbReference type="PRINTS" id="PR02056">
    <property type="entry name" value="PROTEINF105A"/>
</dbReference>
<sequence length="599" mass="67093">MGNCFQAWSCNVDESKGLLQEQTRGSSNKGVLVETLYKDDRNYRDCPDHCEEKEETGSNNSETKCKKADDAVPEAETLDGGAGQDVHCEHHVEEELQEDLPEKTEFTHEDEEVLAPVESAAEAQQGHELMAEHHNGTAAEEATDEEIKRTMQQSKEVEMGNVINGAAAPGETGLRTDPTNTDLESCVPSCNSEVKRVKLEEEPVRSEKTFEEEKAGVPISEVTSLEEIGQEVSGDAGEDEKEESSAEVKKSDLVCSTEMDPGDQTGSKKERVAVAPPDTEPMKGACSPSQDEDGELDLYRAEEEIEESKFEKTAQSKAELAVPQDKCSVAPEVDILTYSEKEWKGNTAKSALIKKGYEEVSKCFSGLRRVRGDNYCALRATLFQAMSQSTEVPDWLQKEDTIQSPVKLAADHEWIAQWRFPQGCGSETKSATEMLTQNLELLKEKWQVVAQAGGVAERWDACSGVFRNEEEEYRLMEALKFLMLSTAIELHGLMEEEKDVPVFCWLLFARDTSSSPCTFLTNHLNQVGFTGGLEQVEMFLLGYALKQTIQVYRLYKSETDEFMTYYPDDHKEEWPRVCLVTEDDRHYNVLVSKQGRTMP</sequence>
<feature type="region of interest" description="Disordered" evidence="4">
    <location>
        <begin position="165"/>
        <end position="187"/>
    </location>
</feature>
<dbReference type="InterPro" id="IPR023236">
    <property type="entry name" value="OTULINL"/>
</dbReference>
<feature type="region of interest" description="Disordered" evidence="4">
    <location>
        <begin position="199"/>
        <end position="293"/>
    </location>
</feature>
<evidence type="ECO:0000256" key="1">
    <source>
        <dbReference type="ARBA" id="ARBA00004496"/>
    </source>
</evidence>
<feature type="non-terminal residue" evidence="5">
    <location>
        <position position="599"/>
    </location>
</feature>
<evidence type="ECO:0000313" key="5">
    <source>
        <dbReference type="EMBL" id="MBN3324663.1"/>
    </source>
</evidence>
<dbReference type="GO" id="GO:0004843">
    <property type="term" value="F:cysteine-type deubiquitinase activity"/>
    <property type="evidence" value="ECO:0007669"/>
    <property type="project" value="TreeGrafter"/>
</dbReference>
<feature type="region of interest" description="Disordered" evidence="4">
    <location>
        <begin position="135"/>
        <end position="154"/>
    </location>
</feature>
<dbReference type="Proteomes" id="UP000736164">
    <property type="component" value="Unassembled WGS sequence"/>
</dbReference>
<reference evidence="5" key="1">
    <citation type="journal article" date="2021" name="Cell">
        <title>Tracing the genetic footprints of vertebrate landing in non-teleost ray-finned fishes.</title>
        <authorList>
            <person name="Bi X."/>
            <person name="Wang K."/>
            <person name="Yang L."/>
            <person name="Pan H."/>
            <person name="Jiang H."/>
            <person name="Wei Q."/>
            <person name="Fang M."/>
            <person name="Yu H."/>
            <person name="Zhu C."/>
            <person name="Cai Y."/>
            <person name="He Y."/>
            <person name="Gan X."/>
            <person name="Zeng H."/>
            <person name="Yu D."/>
            <person name="Zhu Y."/>
            <person name="Jiang H."/>
            <person name="Qiu Q."/>
            <person name="Yang H."/>
            <person name="Zhang Y.E."/>
            <person name="Wang W."/>
            <person name="Zhu M."/>
            <person name="He S."/>
            <person name="Zhang G."/>
        </authorList>
    </citation>
    <scope>NUCLEOTIDE SEQUENCE</scope>
    <source>
        <strain evidence="5">Allg_001</strain>
    </source>
</reference>
<dbReference type="InterPro" id="IPR023235">
    <property type="entry name" value="FAM105"/>
</dbReference>
<gene>
    <name evidence="5" type="primary">Otulin</name>
    <name evidence="5" type="ORF">GTO95_0000347</name>
</gene>
<dbReference type="Pfam" id="PF16218">
    <property type="entry name" value="Peptidase_C101"/>
    <property type="match status" value="1"/>
</dbReference>
<feature type="compositionally biased region" description="Basic and acidic residues" evidence="4">
    <location>
        <begin position="199"/>
        <end position="215"/>
    </location>
</feature>
<feature type="compositionally biased region" description="Basic and acidic residues" evidence="4">
    <location>
        <begin position="243"/>
        <end position="252"/>
    </location>
</feature>
<keyword evidence="3" id="KW-0963">Cytoplasm</keyword>
<proteinExistence type="inferred from homology"/>
<comment type="subcellular location">
    <subcellularLocation>
        <location evidence="1">Cytoplasm</location>
    </subcellularLocation>
</comment>
<dbReference type="GO" id="GO:0005737">
    <property type="term" value="C:cytoplasm"/>
    <property type="evidence" value="ECO:0007669"/>
    <property type="project" value="UniProtKB-SubCell"/>
</dbReference>
<protein>
    <submittedName>
        <fullName evidence="5">OTUL thioesterase</fullName>
    </submittedName>
</protein>
<organism evidence="5 6">
    <name type="scientific">Atractosteus spatula</name>
    <name type="common">Alligator gar</name>
    <name type="synonym">Lepisosteus spatula</name>
    <dbReference type="NCBI Taxonomy" id="7917"/>
    <lineage>
        <taxon>Eukaryota</taxon>
        <taxon>Metazoa</taxon>
        <taxon>Chordata</taxon>
        <taxon>Craniata</taxon>
        <taxon>Vertebrata</taxon>
        <taxon>Euteleostomi</taxon>
        <taxon>Actinopterygii</taxon>
        <taxon>Neopterygii</taxon>
        <taxon>Holostei</taxon>
        <taxon>Semionotiformes</taxon>
        <taxon>Lepisosteidae</taxon>
        <taxon>Atractosteus</taxon>
    </lineage>
</organism>